<gene>
    <name evidence="3" type="ORF">AB5I84_10220</name>
</gene>
<accession>A0ABV4AI46</accession>
<name>A0ABV4AI46_9GAMM</name>
<sequence length="297" mass="32824">MTSVTAHLFRQVSRRLIKRNGLNSDQLVRHLRKQFNHPPGLTLLPRGIRHHRIDTDGFRGDVIAVANPQRAILYFHGGAYMAGTPRTYHNMAGRLAKALNAAVYLPVYPFAPEHPFPAAVNSCLQAYRWLLDEGYDPAKIAIGGDSAGGGLTLSTLLNIKQEGLAKPACAFTFSPATDSREQPSVAANDERDAMLSADMIRTASEVYLPNPADRELPLASPCLGDYSGLGPLMITVDRTECLYDHATALRAKAQADGVLVEWLERDGLLHVWPTLVPWLPEARRDLKRVAAFLKRWL</sequence>
<dbReference type="InterPro" id="IPR013094">
    <property type="entry name" value="AB_hydrolase_3"/>
</dbReference>
<keyword evidence="4" id="KW-1185">Reference proteome</keyword>
<organism evidence="3 4">
    <name type="scientific">Isoalcanivorax beigongshangi</name>
    <dbReference type="NCBI Taxonomy" id="3238810"/>
    <lineage>
        <taxon>Bacteria</taxon>
        <taxon>Pseudomonadati</taxon>
        <taxon>Pseudomonadota</taxon>
        <taxon>Gammaproteobacteria</taxon>
        <taxon>Oceanospirillales</taxon>
        <taxon>Alcanivoracaceae</taxon>
        <taxon>Isoalcanivorax</taxon>
    </lineage>
</organism>
<dbReference type="PANTHER" id="PTHR48081:SF8">
    <property type="entry name" value="ALPHA_BETA HYDROLASE FOLD-3 DOMAIN-CONTAINING PROTEIN-RELATED"/>
    <property type="match status" value="1"/>
</dbReference>
<comment type="caution">
    <text evidence="3">The sequence shown here is derived from an EMBL/GenBank/DDBJ whole genome shotgun (WGS) entry which is preliminary data.</text>
</comment>
<evidence type="ECO:0000259" key="2">
    <source>
        <dbReference type="Pfam" id="PF07859"/>
    </source>
</evidence>
<evidence type="ECO:0000256" key="1">
    <source>
        <dbReference type="ARBA" id="ARBA00022801"/>
    </source>
</evidence>
<evidence type="ECO:0000313" key="4">
    <source>
        <dbReference type="Proteomes" id="UP001562065"/>
    </source>
</evidence>
<dbReference type="Proteomes" id="UP001562065">
    <property type="component" value="Unassembled WGS sequence"/>
</dbReference>
<proteinExistence type="predicted"/>
<keyword evidence="1 3" id="KW-0378">Hydrolase</keyword>
<dbReference type="InterPro" id="IPR029058">
    <property type="entry name" value="AB_hydrolase_fold"/>
</dbReference>
<dbReference type="Pfam" id="PF07859">
    <property type="entry name" value="Abhydrolase_3"/>
    <property type="match status" value="1"/>
</dbReference>
<dbReference type="EMBL" id="JBGCUO010000001">
    <property type="protein sequence ID" value="MEY1662522.1"/>
    <property type="molecule type" value="Genomic_DNA"/>
</dbReference>
<dbReference type="Gene3D" id="3.40.50.1820">
    <property type="entry name" value="alpha/beta hydrolase"/>
    <property type="match status" value="1"/>
</dbReference>
<evidence type="ECO:0000313" key="3">
    <source>
        <dbReference type="EMBL" id="MEY1662522.1"/>
    </source>
</evidence>
<reference evidence="3 4" key="1">
    <citation type="submission" date="2024-07" db="EMBL/GenBank/DDBJ databases">
        <authorList>
            <person name="Ren Q."/>
        </authorList>
    </citation>
    <scope>NUCLEOTIDE SEQUENCE [LARGE SCALE GENOMIC DNA]</scope>
    <source>
        <strain evidence="3 4">REN37</strain>
    </source>
</reference>
<dbReference type="InterPro" id="IPR050300">
    <property type="entry name" value="GDXG_lipolytic_enzyme"/>
</dbReference>
<protein>
    <submittedName>
        <fullName evidence="3">Alpha/beta hydrolase</fullName>
    </submittedName>
</protein>
<dbReference type="RefSeq" id="WP_369455756.1">
    <property type="nucleotide sequence ID" value="NZ_JBGCUO010000001.1"/>
</dbReference>
<dbReference type="PANTHER" id="PTHR48081">
    <property type="entry name" value="AB HYDROLASE SUPERFAMILY PROTEIN C4A8.06C"/>
    <property type="match status" value="1"/>
</dbReference>
<feature type="domain" description="Alpha/beta hydrolase fold-3" evidence="2">
    <location>
        <begin position="72"/>
        <end position="272"/>
    </location>
</feature>
<dbReference type="GO" id="GO:0016787">
    <property type="term" value="F:hydrolase activity"/>
    <property type="evidence" value="ECO:0007669"/>
    <property type="project" value="UniProtKB-KW"/>
</dbReference>
<dbReference type="SUPFAM" id="SSF53474">
    <property type="entry name" value="alpha/beta-Hydrolases"/>
    <property type="match status" value="1"/>
</dbReference>